<keyword evidence="3" id="KW-0997">Cell inner membrane</keyword>
<dbReference type="GO" id="GO:0005886">
    <property type="term" value="C:plasma membrane"/>
    <property type="evidence" value="ECO:0007669"/>
    <property type="project" value="UniProtKB-SubCell"/>
</dbReference>
<protein>
    <submittedName>
        <fullName evidence="8">Lipid A biosynthesis acyltransferase</fullName>
    </submittedName>
</protein>
<evidence type="ECO:0000256" key="3">
    <source>
        <dbReference type="ARBA" id="ARBA00022519"/>
    </source>
</evidence>
<dbReference type="CDD" id="cd07984">
    <property type="entry name" value="LPLAT_LABLAT-like"/>
    <property type="match status" value="1"/>
</dbReference>
<dbReference type="RefSeq" id="WP_127124026.1">
    <property type="nucleotide sequence ID" value="NZ_BHXQ01000007.1"/>
</dbReference>
<dbReference type="Pfam" id="PF03279">
    <property type="entry name" value="Lip_A_acyltrans"/>
    <property type="match status" value="1"/>
</dbReference>
<keyword evidence="7" id="KW-1133">Transmembrane helix</keyword>
<name>A0A401UEP6_9BACT</name>
<evidence type="ECO:0000256" key="5">
    <source>
        <dbReference type="ARBA" id="ARBA00023136"/>
    </source>
</evidence>
<keyword evidence="2" id="KW-1003">Cell membrane</keyword>
<dbReference type="EMBL" id="BHXQ01000007">
    <property type="protein sequence ID" value="GCC53379.1"/>
    <property type="molecule type" value="Genomic_DNA"/>
</dbReference>
<dbReference type="Proteomes" id="UP000288227">
    <property type="component" value="Unassembled WGS sequence"/>
</dbReference>
<dbReference type="InterPro" id="IPR004960">
    <property type="entry name" value="LipA_acyltrans"/>
</dbReference>
<keyword evidence="6 8" id="KW-0012">Acyltransferase</keyword>
<dbReference type="OrthoDB" id="9801955at2"/>
<dbReference type="GO" id="GO:0016746">
    <property type="term" value="F:acyltransferase activity"/>
    <property type="evidence" value="ECO:0007669"/>
    <property type="project" value="UniProtKB-KW"/>
</dbReference>
<feature type="transmembrane region" description="Helical" evidence="7">
    <location>
        <begin position="6"/>
        <end position="27"/>
    </location>
</feature>
<keyword evidence="5 7" id="KW-0472">Membrane</keyword>
<dbReference type="PANTHER" id="PTHR30606:SF10">
    <property type="entry name" value="PHOSPHATIDYLINOSITOL MANNOSIDE ACYLTRANSFERASE"/>
    <property type="match status" value="1"/>
</dbReference>
<evidence type="ECO:0000313" key="8">
    <source>
        <dbReference type="EMBL" id="GCC53379.1"/>
    </source>
</evidence>
<evidence type="ECO:0000256" key="1">
    <source>
        <dbReference type="ARBA" id="ARBA00004533"/>
    </source>
</evidence>
<reference evidence="8 9" key="1">
    <citation type="submission" date="2018-11" db="EMBL/GenBank/DDBJ databases">
        <title>Chryseotalea sanarue gen. nov., sp., nov., a member of the family Cytophagaceae, isolated from a brackish lake in Hamamatsu Japan.</title>
        <authorList>
            <person name="Maejima Y."/>
            <person name="Iino T."/>
            <person name="Muraguchi Y."/>
            <person name="Fukuda K."/>
            <person name="Ohkuma M."/>
            <person name="Moriuchi R."/>
            <person name="Dohra H."/>
            <person name="Kimbara K."/>
            <person name="Shintani M."/>
        </authorList>
    </citation>
    <scope>NUCLEOTIDE SEQUENCE [LARGE SCALE GENOMIC DNA]</scope>
    <source>
        <strain evidence="8 9">Ys</strain>
    </source>
</reference>
<evidence type="ECO:0000256" key="4">
    <source>
        <dbReference type="ARBA" id="ARBA00022679"/>
    </source>
</evidence>
<accession>A0A401UEP6</accession>
<organism evidence="8 9">
    <name type="scientific">Chryseotalea sanaruensis</name>
    <dbReference type="NCBI Taxonomy" id="2482724"/>
    <lineage>
        <taxon>Bacteria</taxon>
        <taxon>Pseudomonadati</taxon>
        <taxon>Bacteroidota</taxon>
        <taxon>Cytophagia</taxon>
        <taxon>Cytophagales</taxon>
        <taxon>Chryseotaleaceae</taxon>
        <taxon>Chryseotalea</taxon>
    </lineage>
</organism>
<comment type="subcellular location">
    <subcellularLocation>
        <location evidence="1">Cell inner membrane</location>
    </subcellularLocation>
</comment>
<dbReference type="GO" id="GO:0009247">
    <property type="term" value="P:glycolipid biosynthetic process"/>
    <property type="evidence" value="ECO:0007669"/>
    <property type="project" value="UniProtKB-ARBA"/>
</dbReference>
<sequence>MVWLSALLYYGVFIPISLLPYPVLYLISDGAYVLVYHVIGYRKKVVLNNIRNSFPDKTEQEHKDIASAFYRHFCDVIVESFKTFTISEQEAMQRMKFVNPEILKAYAVENRSVILAGGHYNNWELFAVAIDLLMDHQAIAIYKELKNKYLDEKMRSTRGKFGLKMISTKIVKEEFEKERNNLTATIFATDQSPSVAKNAYWTTFLNQESAMIFGPERYAKEYNYPILYGRISKIKRGYYEFSFDLISDNPKDEAYGEITKKLVRHLERDIKQAPQYWLWTHKRWKKNRPEGMPLY</sequence>
<keyword evidence="9" id="KW-1185">Reference proteome</keyword>
<evidence type="ECO:0000256" key="7">
    <source>
        <dbReference type="SAM" id="Phobius"/>
    </source>
</evidence>
<evidence type="ECO:0000256" key="6">
    <source>
        <dbReference type="ARBA" id="ARBA00023315"/>
    </source>
</evidence>
<keyword evidence="7" id="KW-0812">Transmembrane</keyword>
<keyword evidence="4 8" id="KW-0808">Transferase</keyword>
<dbReference type="PANTHER" id="PTHR30606">
    <property type="entry name" value="LIPID A BIOSYNTHESIS LAUROYL ACYLTRANSFERASE"/>
    <property type="match status" value="1"/>
</dbReference>
<dbReference type="AlphaFoldDB" id="A0A401UEP6"/>
<evidence type="ECO:0000313" key="9">
    <source>
        <dbReference type="Proteomes" id="UP000288227"/>
    </source>
</evidence>
<evidence type="ECO:0000256" key="2">
    <source>
        <dbReference type="ARBA" id="ARBA00022475"/>
    </source>
</evidence>
<gene>
    <name evidence="8" type="ORF">SanaruYs_36220</name>
</gene>
<proteinExistence type="predicted"/>
<comment type="caution">
    <text evidence="8">The sequence shown here is derived from an EMBL/GenBank/DDBJ whole genome shotgun (WGS) entry which is preliminary data.</text>
</comment>